<evidence type="ECO:0000313" key="2">
    <source>
        <dbReference type="Proteomes" id="UP000825935"/>
    </source>
</evidence>
<name>A0A8T2S4N8_CERRI</name>
<dbReference type="InterPro" id="IPR004320">
    <property type="entry name" value="BPS1_pln"/>
</dbReference>
<dbReference type="OMA" id="ALMSCCF"/>
<dbReference type="Pfam" id="PF03087">
    <property type="entry name" value="BPS1"/>
    <property type="match status" value="1"/>
</dbReference>
<dbReference type="PANTHER" id="PTHR31509">
    <property type="entry name" value="BPS1-LIKE PROTEIN"/>
    <property type="match status" value="1"/>
</dbReference>
<dbReference type="GO" id="GO:0048367">
    <property type="term" value="P:shoot system development"/>
    <property type="evidence" value="ECO:0007669"/>
    <property type="project" value="InterPro"/>
</dbReference>
<dbReference type="AlphaFoldDB" id="A0A8T2S4N8"/>
<dbReference type="GO" id="GO:0048364">
    <property type="term" value="P:root development"/>
    <property type="evidence" value="ECO:0007669"/>
    <property type="project" value="InterPro"/>
</dbReference>
<accession>A0A8T2S4N8</accession>
<organism evidence="1 2">
    <name type="scientific">Ceratopteris richardii</name>
    <name type="common">Triangle waterfern</name>
    <dbReference type="NCBI Taxonomy" id="49495"/>
    <lineage>
        <taxon>Eukaryota</taxon>
        <taxon>Viridiplantae</taxon>
        <taxon>Streptophyta</taxon>
        <taxon>Embryophyta</taxon>
        <taxon>Tracheophyta</taxon>
        <taxon>Polypodiopsida</taxon>
        <taxon>Polypodiidae</taxon>
        <taxon>Polypodiales</taxon>
        <taxon>Pteridineae</taxon>
        <taxon>Pteridaceae</taxon>
        <taxon>Parkerioideae</taxon>
        <taxon>Ceratopteris</taxon>
    </lineage>
</organism>
<dbReference type="EMBL" id="CM035427">
    <property type="protein sequence ID" value="KAH7306768.1"/>
    <property type="molecule type" value="Genomic_DNA"/>
</dbReference>
<comment type="caution">
    <text evidence="1">The sequence shown here is derived from an EMBL/GenBank/DDBJ whole genome shotgun (WGS) entry which is preliminary data.</text>
</comment>
<sequence>MSSSSLLASFGIAIHNFYIPRSSLRVPVSIHLVFESELSSRLEQLNLTNERGFLSIKWLSEALEIVLCTHSSAETLISDLDHDVLFGDGKWINGFLDNTIKLLDTCVILKAAIAEIKMYCGQLKVALRAVDKEPTSEIQLKRCMKALKNCMDALKRRNDAINHLGHRRSKLENCSSILRRMVERLITEDATNGNVFTAIFAAQMITISVCSLLSSALSFKPKRSLSFNGLMGQSLWSLPLCNLQHRVKEQIEKKKSRGSYVFLEELDATDIAVRNFYNLIEQSLHAMPSSDTEFPISKVKESAKVMQTLLRELEQGISTVECRVENIQRNLLKSRMGFLHMERSF</sequence>
<protein>
    <submittedName>
        <fullName evidence="1">Uncharacterized protein</fullName>
    </submittedName>
</protein>
<dbReference type="Proteomes" id="UP000825935">
    <property type="component" value="Chromosome 22"/>
</dbReference>
<evidence type="ECO:0000313" key="1">
    <source>
        <dbReference type="EMBL" id="KAH7306768.1"/>
    </source>
</evidence>
<proteinExistence type="predicted"/>
<gene>
    <name evidence="1" type="ORF">KP509_22G029100</name>
</gene>
<keyword evidence="2" id="KW-1185">Reference proteome</keyword>
<dbReference type="OrthoDB" id="694709at2759"/>
<reference evidence="1" key="1">
    <citation type="submission" date="2021-08" db="EMBL/GenBank/DDBJ databases">
        <title>WGS assembly of Ceratopteris richardii.</title>
        <authorList>
            <person name="Marchant D.B."/>
            <person name="Chen G."/>
            <person name="Jenkins J."/>
            <person name="Shu S."/>
            <person name="Leebens-Mack J."/>
            <person name="Grimwood J."/>
            <person name="Schmutz J."/>
            <person name="Soltis P."/>
            <person name="Soltis D."/>
            <person name="Chen Z.-H."/>
        </authorList>
    </citation>
    <scope>NUCLEOTIDE SEQUENCE</scope>
    <source>
        <strain evidence="1">Whitten #5841</strain>
        <tissue evidence="1">Leaf</tissue>
    </source>
</reference>